<gene>
    <name evidence="2" type="ORF">FLP15_05740</name>
</gene>
<evidence type="ECO:0000259" key="1">
    <source>
        <dbReference type="Pfam" id="PF12961"/>
    </source>
</evidence>
<dbReference type="Gene3D" id="2.30.130.30">
    <property type="entry name" value="Hypothetical protein"/>
    <property type="match status" value="1"/>
</dbReference>
<reference evidence="2 3" key="1">
    <citation type="submission" date="2019-07" db="EMBL/GenBank/DDBJ databases">
        <title>Genome sequencing of KACC 19320.</title>
        <authorList>
            <person name="Heo J."/>
            <person name="Kim S.-J."/>
            <person name="Kim J.-S."/>
            <person name="Hong S.-B."/>
            <person name="Kwon S.-W."/>
        </authorList>
    </citation>
    <scope>NUCLEOTIDE SEQUENCE [LARGE SCALE GENOMIC DNA]</scope>
    <source>
        <strain evidence="2 3">KACC 19320</strain>
    </source>
</reference>
<protein>
    <submittedName>
        <fullName evidence="2">DUF3850 domain-containing protein</fullName>
    </submittedName>
</protein>
<feature type="domain" description="DUF3850" evidence="1">
    <location>
        <begin position="8"/>
        <end position="63"/>
    </location>
</feature>
<dbReference type="EMBL" id="CP041356">
    <property type="protein sequence ID" value="QDK70746.1"/>
    <property type="molecule type" value="Genomic_DNA"/>
</dbReference>
<dbReference type="KEGG" id="lack:FLP15_05740"/>
<evidence type="ECO:0000313" key="2">
    <source>
        <dbReference type="EMBL" id="QDK70746.1"/>
    </source>
</evidence>
<name>A0A514Z825_9LACT</name>
<dbReference type="InterPro" id="IPR015947">
    <property type="entry name" value="PUA-like_sf"/>
</dbReference>
<evidence type="ECO:0000313" key="3">
    <source>
        <dbReference type="Proteomes" id="UP000315128"/>
    </source>
</evidence>
<sequence length="135" mass="15796">MTKVLKKKLDPQFFPSVESEEKDFEVRLNDCDYQVGDILELKAFKDNHYYCRVNINDKVSWVTCHEGWADIIRVRVVSVLSGEAFNYYEEYYDTIDGITTSAVMEVLHDYFHIEFLPKNYVVLGIKLLGQGKDIK</sequence>
<dbReference type="Pfam" id="PF12961">
    <property type="entry name" value="DUF3850"/>
    <property type="match status" value="1"/>
</dbReference>
<dbReference type="Proteomes" id="UP000315128">
    <property type="component" value="Chromosome"/>
</dbReference>
<keyword evidence="3" id="KW-1185">Reference proteome</keyword>
<accession>A0A514Z825</accession>
<proteinExistence type="predicted"/>
<dbReference type="InterPro" id="IPR039440">
    <property type="entry name" value="DUF3850"/>
</dbReference>
<organism evidence="2 3">
    <name type="scientific">Lactococcus protaetiae</name>
    <dbReference type="NCBI Taxonomy" id="2592653"/>
    <lineage>
        <taxon>Bacteria</taxon>
        <taxon>Bacillati</taxon>
        <taxon>Bacillota</taxon>
        <taxon>Bacilli</taxon>
        <taxon>Lactobacillales</taxon>
        <taxon>Streptococcaceae</taxon>
        <taxon>Lactococcus</taxon>
    </lineage>
</organism>
<dbReference type="RefSeq" id="WP_142766332.1">
    <property type="nucleotide sequence ID" value="NZ_CP041356.1"/>
</dbReference>
<dbReference type="SUPFAM" id="SSF88697">
    <property type="entry name" value="PUA domain-like"/>
    <property type="match status" value="1"/>
</dbReference>
<dbReference type="OrthoDB" id="1700487at2"/>
<dbReference type="AlphaFoldDB" id="A0A514Z825"/>